<dbReference type="EMBL" id="KN833738">
    <property type="protein sequence ID" value="KIK22547.1"/>
    <property type="molecule type" value="Genomic_DNA"/>
</dbReference>
<sequence length="89" mass="10502">MMTLTWIWTTTLVRMKLCHQMLSPRLKRTAIPVHYKRLLALDNRSTHCFLYSSRTGCTRGLLRRMRSSSRDSEPASAPRTFVRRSWKSC</sequence>
<reference evidence="3 4" key="1">
    <citation type="submission" date="2014-04" db="EMBL/GenBank/DDBJ databases">
        <authorList>
            <consortium name="DOE Joint Genome Institute"/>
            <person name="Kuo A."/>
            <person name="Kohler A."/>
            <person name="Costa M.D."/>
            <person name="Nagy L.G."/>
            <person name="Floudas D."/>
            <person name="Copeland A."/>
            <person name="Barry K.W."/>
            <person name="Cichocki N."/>
            <person name="Veneault-Fourrey C."/>
            <person name="LaButti K."/>
            <person name="Lindquist E.A."/>
            <person name="Lipzen A."/>
            <person name="Lundell T."/>
            <person name="Morin E."/>
            <person name="Murat C."/>
            <person name="Sun H."/>
            <person name="Tunlid A."/>
            <person name="Henrissat B."/>
            <person name="Grigoriev I.V."/>
            <person name="Hibbett D.S."/>
            <person name="Martin F."/>
            <person name="Nordberg H.P."/>
            <person name="Cantor M.N."/>
            <person name="Hua S.X."/>
        </authorList>
    </citation>
    <scope>NUCLEOTIDE SEQUENCE [LARGE SCALE GENOMIC DNA]</scope>
    <source>
        <strain evidence="3 4">441</strain>
    </source>
</reference>
<keyword evidence="4" id="KW-1185">Reference proteome</keyword>
<feature type="signal peptide" evidence="2">
    <location>
        <begin position="1"/>
        <end position="18"/>
    </location>
</feature>
<evidence type="ECO:0008006" key="5">
    <source>
        <dbReference type="Google" id="ProtNLM"/>
    </source>
</evidence>
<proteinExistence type="predicted"/>
<feature type="non-terminal residue" evidence="3">
    <location>
        <position position="89"/>
    </location>
</feature>
<evidence type="ECO:0000256" key="2">
    <source>
        <dbReference type="SAM" id="SignalP"/>
    </source>
</evidence>
<evidence type="ECO:0000313" key="4">
    <source>
        <dbReference type="Proteomes" id="UP000054018"/>
    </source>
</evidence>
<reference evidence="4" key="2">
    <citation type="submission" date="2015-01" db="EMBL/GenBank/DDBJ databases">
        <title>Evolutionary Origins and Diversification of the Mycorrhizal Mutualists.</title>
        <authorList>
            <consortium name="DOE Joint Genome Institute"/>
            <consortium name="Mycorrhizal Genomics Consortium"/>
            <person name="Kohler A."/>
            <person name="Kuo A."/>
            <person name="Nagy L.G."/>
            <person name="Floudas D."/>
            <person name="Copeland A."/>
            <person name="Barry K.W."/>
            <person name="Cichocki N."/>
            <person name="Veneault-Fourrey C."/>
            <person name="LaButti K."/>
            <person name="Lindquist E.A."/>
            <person name="Lipzen A."/>
            <person name="Lundell T."/>
            <person name="Morin E."/>
            <person name="Murat C."/>
            <person name="Riley R."/>
            <person name="Ohm R."/>
            <person name="Sun H."/>
            <person name="Tunlid A."/>
            <person name="Henrissat B."/>
            <person name="Grigoriev I.V."/>
            <person name="Hibbett D.S."/>
            <person name="Martin F."/>
        </authorList>
    </citation>
    <scope>NUCLEOTIDE SEQUENCE [LARGE SCALE GENOMIC DNA]</scope>
    <source>
        <strain evidence="4">441</strain>
    </source>
</reference>
<evidence type="ECO:0000256" key="1">
    <source>
        <dbReference type="SAM" id="MobiDB-lite"/>
    </source>
</evidence>
<feature type="chain" id="PRO_5002223703" description="Secreted protein" evidence="2">
    <location>
        <begin position="19"/>
        <end position="89"/>
    </location>
</feature>
<dbReference type="HOGENOM" id="CLU_2460835_0_0_1"/>
<accession>A0A0C9ZJ85</accession>
<feature type="region of interest" description="Disordered" evidence="1">
    <location>
        <begin position="66"/>
        <end position="89"/>
    </location>
</feature>
<dbReference type="Proteomes" id="UP000054018">
    <property type="component" value="Unassembled WGS sequence"/>
</dbReference>
<name>A0A0C9ZJ85_9AGAM</name>
<gene>
    <name evidence="3" type="ORF">PISMIDRAFT_680136</name>
</gene>
<protein>
    <recommendedName>
        <fullName evidence="5">Secreted protein</fullName>
    </recommendedName>
</protein>
<dbReference type="AlphaFoldDB" id="A0A0C9ZJ85"/>
<evidence type="ECO:0000313" key="3">
    <source>
        <dbReference type="EMBL" id="KIK22547.1"/>
    </source>
</evidence>
<organism evidence="3 4">
    <name type="scientific">Pisolithus microcarpus 441</name>
    <dbReference type="NCBI Taxonomy" id="765257"/>
    <lineage>
        <taxon>Eukaryota</taxon>
        <taxon>Fungi</taxon>
        <taxon>Dikarya</taxon>
        <taxon>Basidiomycota</taxon>
        <taxon>Agaricomycotina</taxon>
        <taxon>Agaricomycetes</taxon>
        <taxon>Agaricomycetidae</taxon>
        <taxon>Boletales</taxon>
        <taxon>Sclerodermatineae</taxon>
        <taxon>Pisolithaceae</taxon>
        <taxon>Pisolithus</taxon>
    </lineage>
</organism>
<keyword evidence="2" id="KW-0732">Signal</keyword>